<evidence type="ECO:0000313" key="2">
    <source>
        <dbReference type="Proteomes" id="UP001370299"/>
    </source>
</evidence>
<sequence length="89" mass="9882">MNNNIIIARAQQRPRVGVRLLRSPRGSLDVIVSYPASRGSDSEELRRCVDACVAEAIRRSRPSEQVRLVLRDVEGSRSTVVRHVYPGGA</sequence>
<organism evidence="1 2">
    <name type="scientific">Curtobacterium citreum</name>
    <dbReference type="NCBI Taxonomy" id="2036"/>
    <lineage>
        <taxon>Bacteria</taxon>
        <taxon>Bacillati</taxon>
        <taxon>Actinomycetota</taxon>
        <taxon>Actinomycetes</taxon>
        <taxon>Micrococcales</taxon>
        <taxon>Microbacteriaceae</taxon>
        <taxon>Curtobacterium</taxon>
    </lineage>
</organism>
<evidence type="ECO:0000313" key="1">
    <source>
        <dbReference type="EMBL" id="MEK0171388.1"/>
    </source>
</evidence>
<dbReference type="RefSeq" id="WP_340197105.1">
    <property type="nucleotide sequence ID" value="NZ_JBBKAP010000054.1"/>
</dbReference>
<proteinExistence type="predicted"/>
<comment type="caution">
    <text evidence="1">The sequence shown here is derived from an EMBL/GenBank/DDBJ whole genome shotgun (WGS) entry which is preliminary data.</text>
</comment>
<keyword evidence="2" id="KW-1185">Reference proteome</keyword>
<dbReference type="EMBL" id="JBBLYY010000042">
    <property type="protein sequence ID" value="MEK0171388.1"/>
    <property type="molecule type" value="Genomic_DNA"/>
</dbReference>
<protein>
    <submittedName>
        <fullName evidence="1">Uncharacterized protein</fullName>
    </submittedName>
</protein>
<name>A0ABU8Y982_9MICO</name>
<reference evidence="1 2" key="1">
    <citation type="submission" date="2024-03" db="EMBL/GenBank/DDBJ databases">
        <title>Whole genomes of four grape xylem sap localized bacterial endophytes.</title>
        <authorList>
            <person name="Kumar G."/>
            <person name="Savka M.A."/>
        </authorList>
    </citation>
    <scope>NUCLEOTIDE SEQUENCE [LARGE SCALE GENOMIC DNA]</scope>
    <source>
        <strain evidence="1 2">RIT_GXS8</strain>
    </source>
</reference>
<dbReference type="Proteomes" id="UP001370299">
    <property type="component" value="Unassembled WGS sequence"/>
</dbReference>
<gene>
    <name evidence="1" type="ORF">WMN62_07895</name>
</gene>
<accession>A0ABU8Y982</accession>